<proteinExistence type="predicted"/>
<evidence type="ECO:0000259" key="1">
    <source>
        <dbReference type="Pfam" id="PF11638"/>
    </source>
</evidence>
<dbReference type="AlphaFoldDB" id="X1H3D0"/>
<accession>X1H3D0</accession>
<organism evidence="2">
    <name type="scientific">marine sediment metagenome</name>
    <dbReference type="NCBI Taxonomy" id="412755"/>
    <lineage>
        <taxon>unclassified sequences</taxon>
        <taxon>metagenomes</taxon>
        <taxon>ecological metagenomes</taxon>
    </lineage>
</organism>
<comment type="caution">
    <text evidence="2">The sequence shown here is derived from an EMBL/GenBank/DDBJ whole genome shotgun (WGS) entry which is preliminary data.</text>
</comment>
<feature type="non-terminal residue" evidence="2">
    <location>
        <position position="76"/>
    </location>
</feature>
<dbReference type="Gene3D" id="3.30.300.180">
    <property type="match status" value="1"/>
</dbReference>
<protein>
    <recommendedName>
        <fullName evidence="1">DnaA N-terminal domain-containing protein</fullName>
    </recommendedName>
</protein>
<evidence type="ECO:0000313" key="2">
    <source>
        <dbReference type="EMBL" id="GAH63917.1"/>
    </source>
</evidence>
<reference evidence="2" key="1">
    <citation type="journal article" date="2014" name="Front. Microbiol.">
        <title>High frequency of phylogenetically diverse reductive dehalogenase-homologous genes in deep subseafloor sedimentary metagenomes.</title>
        <authorList>
            <person name="Kawai M."/>
            <person name="Futagami T."/>
            <person name="Toyoda A."/>
            <person name="Takaki Y."/>
            <person name="Nishi S."/>
            <person name="Hori S."/>
            <person name="Arai W."/>
            <person name="Tsubouchi T."/>
            <person name="Morono Y."/>
            <person name="Uchiyama I."/>
            <person name="Ito T."/>
            <person name="Fujiyama A."/>
            <person name="Inagaki F."/>
            <person name="Takami H."/>
        </authorList>
    </citation>
    <scope>NUCLEOTIDE SEQUENCE</scope>
    <source>
        <strain evidence="2">Expedition CK06-06</strain>
    </source>
</reference>
<gene>
    <name evidence="2" type="ORF">S03H2_54092</name>
</gene>
<feature type="domain" description="DnaA N-terminal" evidence="1">
    <location>
        <begin position="7"/>
        <end position="69"/>
    </location>
</feature>
<sequence length="76" mass="9048">MDFTEINELWGKLLEIVKNELSPQSYNSWFSQTKIVRFKDGELTISVPSDFCKDWLEKHYIDFIKNILKDSFGLEE</sequence>
<dbReference type="Pfam" id="PF11638">
    <property type="entry name" value="DnaA_N"/>
    <property type="match status" value="1"/>
</dbReference>
<dbReference type="InterPro" id="IPR024633">
    <property type="entry name" value="DnaA_N_dom"/>
</dbReference>
<dbReference type="InterPro" id="IPR038454">
    <property type="entry name" value="DnaA_N_sf"/>
</dbReference>
<name>X1H3D0_9ZZZZ</name>
<dbReference type="EMBL" id="BARU01034455">
    <property type="protein sequence ID" value="GAH63917.1"/>
    <property type="molecule type" value="Genomic_DNA"/>
</dbReference>